<evidence type="ECO:0000313" key="9">
    <source>
        <dbReference type="EMBL" id="TVO75469.1"/>
    </source>
</evidence>
<dbReference type="GO" id="GO:0005886">
    <property type="term" value="C:plasma membrane"/>
    <property type="evidence" value="ECO:0007669"/>
    <property type="project" value="UniProtKB-SubCell"/>
</dbReference>
<dbReference type="Proteomes" id="UP000318349">
    <property type="component" value="Unassembled WGS sequence"/>
</dbReference>
<dbReference type="AlphaFoldDB" id="A0A557SDI9"/>
<dbReference type="InterPro" id="IPR035973">
    <property type="entry name" value="Cyt_c_oxidase_su3-like_sf"/>
</dbReference>
<evidence type="ECO:0000256" key="7">
    <source>
        <dbReference type="SAM" id="Phobius"/>
    </source>
</evidence>
<feature type="transmembrane region" description="Helical" evidence="7">
    <location>
        <begin position="135"/>
        <end position="160"/>
    </location>
</feature>
<keyword evidence="3 6" id="KW-0812">Transmembrane</keyword>
<evidence type="ECO:0000256" key="3">
    <source>
        <dbReference type="ARBA" id="ARBA00022692"/>
    </source>
</evidence>
<keyword evidence="4 7" id="KW-1133">Transmembrane helix</keyword>
<name>A0A557SDI9_9RHOO</name>
<proteinExistence type="inferred from homology"/>
<feature type="transmembrane region" description="Helical" evidence="7">
    <location>
        <begin position="180"/>
        <end position="200"/>
    </location>
</feature>
<evidence type="ECO:0000259" key="8">
    <source>
        <dbReference type="PROSITE" id="PS50253"/>
    </source>
</evidence>
<dbReference type="PROSITE" id="PS50253">
    <property type="entry name" value="COX3"/>
    <property type="match status" value="1"/>
</dbReference>
<comment type="caution">
    <text evidence="9">The sequence shown here is derived from an EMBL/GenBank/DDBJ whole genome shotgun (WGS) entry which is preliminary data.</text>
</comment>
<dbReference type="EMBL" id="VMNI01000013">
    <property type="protein sequence ID" value="TVO75469.1"/>
    <property type="molecule type" value="Genomic_DNA"/>
</dbReference>
<dbReference type="InterPro" id="IPR013833">
    <property type="entry name" value="Cyt_c_oxidase_su3_a-hlx"/>
</dbReference>
<dbReference type="InterPro" id="IPR024791">
    <property type="entry name" value="Cyt_c/ubiquinol_Oxase_su3"/>
</dbReference>
<evidence type="ECO:0000256" key="4">
    <source>
        <dbReference type="ARBA" id="ARBA00022989"/>
    </source>
</evidence>
<comment type="similarity">
    <text evidence="2 6">Belongs to the cytochrome c oxidase subunit 3 family.</text>
</comment>
<evidence type="ECO:0000256" key="2">
    <source>
        <dbReference type="ARBA" id="ARBA00010581"/>
    </source>
</evidence>
<evidence type="ECO:0000256" key="5">
    <source>
        <dbReference type="ARBA" id="ARBA00023136"/>
    </source>
</evidence>
<dbReference type="PANTHER" id="PTHR11403">
    <property type="entry name" value="CYTOCHROME C OXIDASE SUBUNIT III"/>
    <property type="match status" value="1"/>
</dbReference>
<dbReference type="GO" id="GO:0004129">
    <property type="term" value="F:cytochrome-c oxidase activity"/>
    <property type="evidence" value="ECO:0007669"/>
    <property type="project" value="InterPro"/>
</dbReference>
<feature type="domain" description="Heme-copper oxidase subunit III family profile" evidence="8">
    <location>
        <begin position="24"/>
        <end position="201"/>
    </location>
</feature>
<sequence length="202" mass="22377">MTQNPPDLATEEAVSILRGRHLPGVLVFIIADMAVFCMLFVGFMVDRMKDVALFNNSAIALDVRFGVANTLILVTSGLFVVLAVNAARAGLRKTTRGWLLLSFLVGAGFGVSKIVEYSIKISSGITMQTNPFYMYYYALTGAHFLHFVGGMIALAVLWVLAGREATVSRNTFNLIESGALYWHMVDLLWLFLFPMLYLLVPR</sequence>
<evidence type="ECO:0000313" key="10">
    <source>
        <dbReference type="Proteomes" id="UP000318349"/>
    </source>
</evidence>
<organism evidence="9 10">
    <name type="scientific">Denitromonas halophila</name>
    <dbReference type="NCBI Taxonomy" id="1629404"/>
    <lineage>
        <taxon>Bacteria</taxon>
        <taxon>Pseudomonadati</taxon>
        <taxon>Pseudomonadota</taxon>
        <taxon>Betaproteobacteria</taxon>
        <taxon>Rhodocyclales</taxon>
        <taxon>Zoogloeaceae</taxon>
        <taxon>Denitromonas</taxon>
    </lineage>
</organism>
<dbReference type="Pfam" id="PF00510">
    <property type="entry name" value="COX3"/>
    <property type="match status" value="1"/>
</dbReference>
<keyword evidence="5 7" id="KW-0472">Membrane</keyword>
<feature type="transmembrane region" description="Helical" evidence="7">
    <location>
        <begin position="25"/>
        <end position="45"/>
    </location>
</feature>
<dbReference type="PANTHER" id="PTHR11403:SF6">
    <property type="entry name" value="NITRIC OXIDE REDUCTASE SUBUNIT E"/>
    <property type="match status" value="1"/>
</dbReference>
<protein>
    <submittedName>
        <fullName evidence="9">Cytochrome c oxidase subunit 3 family protein</fullName>
    </submittedName>
</protein>
<evidence type="ECO:0000256" key="6">
    <source>
        <dbReference type="RuleBase" id="RU003376"/>
    </source>
</evidence>
<feature type="transmembrane region" description="Helical" evidence="7">
    <location>
        <begin position="98"/>
        <end position="115"/>
    </location>
</feature>
<reference evidence="9 10" key="1">
    <citation type="submission" date="2019-07" db="EMBL/GenBank/DDBJ databases">
        <title>The pathways for chlorine oxyanion respiration interact through the shared metabolite chlorate.</title>
        <authorList>
            <person name="Barnum T.P."/>
            <person name="Cheng Y."/>
            <person name="Hill K.A."/>
            <person name="Lucas L.N."/>
            <person name="Carlson H.K."/>
            <person name="Coates J.D."/>
        </authorList>
    </citation>
    <scope>NUCLEOTIDE SEQUENCE [LARGE SCALE GENOMIC DNA]</scope>
    <source>
        <strain evidence="9 10">SFB-1</strain>
    </source>
</reference>
<comment type="subcellular location">
    <subcellularLocation>
        <location evidence="6">Cell membrane</location>
        <topology evidence="6">Multi-pass membrane protein</topology>
    </subcellularLocation>
    <subcellularLocation>
        <location evidence="1">Membrane</location>
        <topology evidence="1">Multi-pass membrane protein</topology>
    </subcellularLocation>
</comment>
<evidence type="ECO:0000256" key="1">
    <source>
        <dbReference type="ARBA" id="ARBA00004141"/>
    </source>
</evidence>
<dbReference type="Gene3D" id="1.20.120.80">
    <property type="entry name" value="Cytochrome c oxidase, subunit III, four-helix bundle"/>
    <property type="match status" value="1"/>
</dbReference>
<dbReference type="InterPro" id="IPR000298">
    <property type="entry name" value="Cyt_c_oxidase-like_su3"/>
</dbReference>
<dbReference type="GO" id="GO:0019646">
    <property type="term" value="P:aerobic electron transport chain"/>
    <property type="evidence" value="ECO:0007669"/>
    <property type="project" value="InterPro"/>
</dbReference>
<gene>
    <name evidence="9" type="ORF">FHP89_13780</name>
</gene>
<accession>A0A557SDI9</accession>
<dbReference type="SUPFAM" id="SSF81452">
    <property type="entry name" value="Cytochrome c oxidase subunit III-like"/>
    <property type="match status" value="1"/>
</dbReference>
<feature type="transmembrane region" description="Helical" evidence="7">
    <location>
        <begin position="65"/>
        <end position="86"/>
    </location>
</feature>